<evidence type="ECO:0000256" key="1">
    <source>
        <dbReference type="ARBA" id="ARBA00004651"/>
    </source>
</evidence>
<proteinExistence type="predicted"/>
<dbReference type="InterPro" id="IPR052159">
    <property type="entry name" value="Competence_DNA_uptake"/>
</dbReference>
<dbReference type="InterPro" id="IPR036866">
    <property type="entry name" value="RibonucZ/Hydroxyglut_hydro"/>
</dbReference>
<dbReference type="Pfam" id="PF03772">
    <property type="entry name" value="Competence"/>
    <property type="match status" value="1"/>
</dbReference>
<feature type="transmembrane region" description="Helical" evidence="6">
    <location>
        <begin position="7"/>
        <end position="36"/>
    </location>
</feature>
<dbReference type="KEGG" id="trc:DYE49_02160"/>
<feature type="transmembrane region" description="Helical" evidence="6">
    <location>
        <begin position="373"/>
        <end position="394"/>
    </location>
</feature>
<dbReference type="PANTHER" id="PTHR30619">
    <property type="entry name" value="DNA INTERNALIZATION/COMPETENCE PROTEIN COMEC/REC2"/>
    <property type="match status" value="1"/>
</dbReference>
<dbReference type="Proteomes" id="UP000593591">
    <property type="component" value="Chromosome"/>
</dbReference>
<dbReference type="InterPro" id="IPR004477">
    <property type="entry name" value="ComEC_N"/>
</dbReference>
<accession>A0A7M1XJH8</accession>
<reference evidence="8 9" key="1">
    <citation type="submission" date="2018-08" db="EMBL/GenBank/DDBJ databases">
        <title>The first complete genome of Treponema rectale (CHPAT), a commensal spirochete of the bovine rectum.</title>
        <authorList>
            <person name="Staton G.J."/>
            <person name="Clegg S.R."/>
            <person name="Carter S.D."/>
            <person name="Radford A.D."/>
            <person name="Darby A."/>
            <person name="Hall N."/>
            <person name="Birtles R.J."/>
            <person name="Evans N.J."/>
        </authorList>
    </citation>
    <scope>NUCLEOTIDE SEQUENCE [LARGE SCALE GENOMIC DNA]</scope>
    <source>
        <strain evidence="8 9">CHPA</strain>
    </source>
</reference>
<comment type="subcellular location">
    <subcellularLocation>
        <location evidence="1">Cell membrane</location>
        <topology evidence="1">Multi-pass membrane protein</topology>
    </subcellularLocation>
</comment>
<feature type="transmembrane region" description="Helical" evidence="6">
    <location>
        <begin position="42"/>
        <end position="60"/>
    </location>
</feature>
<evidence type="ECO:0000256" key="6">
    <source>
        <dbReference type="SAM" id="Phobius"/>
    </source>
</evidence>
<keyword evidence="4 6" id="KW-1133">Transmembrane helix</keyword>
<feature type="transmembrane region" description="Helical" evidence="6">
    <location>
        <begin position="226"/>
        <end position="246"/>
    </location>
</feature>
<protein>
    <submittedName>
        <fullName evidence="8">MBL fold metallo-hydrolase</fullName>
    </submittedName>
</protein>
<sequence>MAIFFAFLFFLIGLLAYLFSPFLLLLSLLLFLYLYFYRLESFSIYLLFLSLFGFLLLFILPKGDESKTILDGICIARKNSYYVLLTFSGKYLIPDTGGETTLFSLVHLEGKCNPVSFTHYESIFNFKDYLKTQGVFYQFEAKKTTYYFHNPLSNTFLKNYALSFLNPESKTFFSSLLCGDSLYDLEENKALGELGILSALSLSGFHISFFLNLPKKFLNKKQLKRYPYFELVFICFFLFFSNYRYAIRRIFLLRIAHLTSDKSKYKLSYINQLSLVAFVMLIIEPYSILSGSFYYPFPLLFTLALFPEKKKGVMANLRFMGFILLFYLPYRLYQSPSFHLLSPFFQILIIPFGHLLFILGLLLFVFPPIGIILNYPVMGLLNITKVIGNVPFSINGGNPPIFFVIIYYLLLAIYLILKTYNFSKEKNLALYTSLIFFSLTFIPDYFPHYKVTFIDVGQGDCTLIQFGRFNLLIDTGGNKKVDIANDCLIPYFKKNKISHLDAIIITHPDFDHYGALEPLKASFDVRNVFWHDDFLKEEHHKKFFSDLAIEDLNSLPGSNEMDNNSKSGVYLFQIHQTSFLIMGDAPKEIEENILKEHPSLDIDILKVGHHGSNTSSGKNFLKAISPKLAIISCGEKNTYGHPHKEVIFNLESLHIPYRRTDTEGTICLYC</sequence>
<keyword evidence="3 6" id="KW-0812">Transmembrane</keyword>
<dbReference type="InterPro" id="IPR001279">
    <property type="entry name" value="Metallo-B-lactamas"/>
</dbReference>
<feature type="transmembrane region" description="Helical" evidence="6">
    <location>
        <begin position="313"/>
        <end position="332"/>
    </location>
</feature>
<evidence type="ECO:0000256" key="2">
    <source>
        <dbReference type="ARBA" id="ARBA00022475"/>
    </source>
</evidence>
<feature type="domain" description="Metallo-beta-lactamase" evidence="7">
    <location>
        <begin position="458"/>
        <end position="635"/>
    </location>
</feature>
<feature type="transmembrane region" description="Helical" evidence="6">
    <location>
        <begin position="400"/>
        <end position="417"/>
    </location>
</feature>
<gene>
    <name evidence="8" type="ORF">DYE49_02160</name>
</gene>
<evidence type="ECO:0000313" key="9">
    <source>
        <dbReference type="Proteomes" id="UP000593591"/>
    </source>
</evidence>
<evidence type="ECO:0000256" key="3">
    <source>
        <dbReference type="ARBA" id="ARBA00022692"/>
    </source>
</evidence>
<feature type="transmembrane region" description="Helical" evidence="6">
    <location>
        <begin position="429"/>
        <end position="446"/>
    </location>
</feature>
<dbReference type="InterPro" id="IPR035681">
    <property type="entry name" value="ComA-like_MBL"/>
</dbReference>
<organism evidence="8 9">
    <name type="scientific">Treponema rectale</name>
    <dbReference type="NCBI Taxonomy" id="744512"/>
    <lineage>
        <taxon>Bacteria</taxon>
        <taxon>Pseudomonadati</taxon>
        <taxon>Spirochaetota</taxon>
        <taxon>Spirochaetia</taxon>
        <taxon>Spirochaetales</taxon>
        <taxon>Treponemataceae</taxon>
        <taxon>Treponema</taxon>
    </lineage>
</organism>
<feature type="transmembrane region" description="Helical" evidence="6">
    <location>
        <begin position="289"/>
        <end position="306"/>
    </location>
</feature>
<feature type="transmembrane region" description="Helical" evidence="6">
    <location>
        <begin position="344"/>
        <end position="366"/>
    </location>
</feature>
<dbReference type="Gene3D" id="3.60.15.10">
    <property type="entry name" value="Ribonuclease Z/Hydroxyacylglutathione hydrolase-like"/>
    <property type="match status" value="1"/>
</dbReference>
<dbReference type="EMBL" id="CP031517">
    <property type="protein sequence ID" value="QOS39320.1"/>
    <property type="molecule type" value="Genomic_DNA"/>
</dbReference>
<dbReference type="GO" id="GO:0016787">
    <property type="term" value="F:hydrolase activity"/>
    <property type="evidence" value="ECO:0007669"/>
    <property type="project" value="UniProtKB-KW"/>
</dbReference>
<dbReference type="PANTHER" id="PTHR30619:SF7">
    <property type="entry name" value="BETA-LACTAMASE DOMAIN PROTEIN"/>
    <property type="match status" value="1"/>
</dbReference>
<keyword evidence="2" id="KW-1003">Cell membrane</keyword>
<dbReference type="Pfam" id="PF00753">
    <property type="entry name" value="Lactamase_B"/>
    <property type="match status" value="1"/>
</dbReference>
<dbReference type="GO" id="GO:0005886">
    <property type="term" value="C:plasma membrane"/>
    <property type="evidence" value="ECO:0007669"/>
    <property type="project" value="UniProtKB-SubCell"/>
</dbReference>
<dbReference type="SMART" id="SM00849">
    <property type="entry name" value="Lactamase_B"/>
    <property type="match status" value="1"/>
</dbReference>
<keyword evidence="5 6" id="KW-0472">Membrane</keyword>
<keyword evidence="8" id="KW-0378">Hydrolase</keyword>
<evidence type="ECO:0000256" key="5">
    <source>
        <dbReference type="ARBA" id="ARBA00023136"/>
    </source>
</evidence>
<name>A0A7M1XJH8_9SPIR</name>
<evidence type="ECO:0000313" key="8">
    <source>
        <dbReference type="EMBL" id="QOS39320.1"/>
    </source>
</evidence>
<feature type="transmembrane region" description="Helical" evidence="6">
    <location>
        <begin position="267"/>
        <end position="283"/>
    </location>
</feature>
<evidence type="ECO:0000256" key="4">
    <source>
        <dbReference type="ARBA" id="ARBA00022989"/>
    </source>
</evidence>
<feature type="transmembrane region" description="Helical" evidence="6">
    <location>
        <begin position="194"/>
        <end position="214"/>
    </location>
</feature>
<evidence type="ECO:0000259" key="7">
    <source>
        <dbReference type="SMART" id="SM00849"/>
    </source>
</evidence>
<dbReference type="SUPFAM" id="SSF56281">
    <property type="entry name" value="Metallo-hydrolase/oxidoreductase"/>
    <property type="match status" value="1"/>
</dbReference>
<dbReference type="CDD" id="cd07731">
    <property type="entry name" value="ComA-like_MBL-fold"/>
    <property type="match status" value="1"/>
</dbReference>
<dbReference type="AlphaFoldDB" id="A0A7M1XJH8"/>